<feature type="domain" description="Mre11 DNA-binding" evidence="3">
    <location>
        <begin position="582"/>
        <end position="751"/>
    </location>
</feature>
<dbReference type="InterPro" id="IPR007281">
    <property type="entry name" value="Mre11_DNA-bd"/>
</dbReference>
<dbReference type="GO" id="GO:0042138">
    <property type="term" value="P:meiotic DNA double-strand break formation"/>
    <property type="evidence" value="ECO:0007669"/>
    <property type="project" value="TreeGrafter"/>
</dbReference>
<dbReference type="Gene3D" id="3.60.21.10">
    <property type="match status" value="1"/>
</dbReference>
<gene>
    <name evidence="4" type="ordered locus">TP04_0621</name>
</gene>
<keyword evidence="5" id="KW-1185">Reference proteome</keyword>
<dbReference type="GO" id="GO:0006303">
    <property type="term" value="P:double-strand break repair via nonhomologous end joining"/>
    <property type="evidence" value="ECO:0007669"/>
    <property type="project" value="TreeGrafter"/>
</dbReference>
<keyword evidence="1" id="KW-0378">Hydrolase</keyword>
<dbReference type="GO" id="GO:0097552">
    <property type="term" value="P:mitochondrial double-strand break repair via homologous recombination"/>
    <property type="evidence" value="ECO:0007669"/>
    <property type="project" value="TreeGrafter"/>
</dbReference>
<dbReference type="GO" id="GO:0030870">
    <property type="term" value="C:Mre11 complex"/>
    <property type="evidence" value="ECO:0007669"/>
    <property type="project" value="TreeGrafter"/>
</dbReference>
<dbReference type="CDD" id="cd00840">
    <property type="entry name" value="MPP_Mre11_N"/>
    <property type="match status" value="1"/>
</dbReference>
<dbReference type="InterPro" id="IPR029052">
    <property type="entry name" value="Metallo-depent_PP-like"/>
</dbReference>
<evidence type="ECO:0000256" key="2">
    <source>
        <dbReference type="SAM" id="MobiDB-lite"/>
    </source>
</evidence>
<dbReference type="InterPro" id="IPR041796">
    <property type="entry name" value="Mre11_N"/>
</dbReference>
<accession>Q4N1V6</accession>
<feature type="compositionally biased region" description="Basic and acidic residues" evidence="2">
    <location>
        <begin position="782"/>
        <end position="806"/>
    </location>
</feature>
<sequence length="838" mass="95800">MTPKSVSFKSVWDKISCKNDTSLDPLDVSLSHVPIVNTSPVIHDVSSPILNPKRFLIDRPLKISSEFVVSEFDTEIKEFCTDNIDELITPGPYDRRSRDSNDSGVSTVVFSDKIKLNQSDSRSSEYSPNPLSNPERSDSINTTFEEVNCPENYGYSDSNPDHIYHTPVQKYRNANKSYENFTISSNLSESDKIFGEIKSDDSFFYKLLDKSWPLSSGKGSFDLENPEVSDDLIVNEQNEPPIQLDLDTPKEIEIKDSGELSQDDNVIKILVFTDTHLGFKEDDSFRGNDSLNTFEELLFIAKHLEVDLILHSGDFFDKNMPSRTTIWLMYFDDCMNWLRYRTMDLLSKYLLSSMSKLKVNTSGVESAKLISFEKGVANNPLGDLSYFSNVSKEYLTPFFVIHGNHGKFRTSYLLSDNPTYQHSLSPIDILDVAGLVTYFGRGFDLDNVLIRPIKISKGDVKIALYGIGWIKDERLVEMFNNNKIKFEQCEDFDKYYKILLLHQNRYPRRGVNDHDYITTSMIPEWFDLVIWGHEHESIKFPQKSSFENFQILQLGSTIQTCLVPAELPPKHTCLIHVSSESVNFYPISLKTTRKFISDELPNLNKDELSHMDHESLHEYLKKAVEKVLENSEANFTTELNSLSLSEELDLPYISKIKALINKASCPLVRIKVDPSVFEMINPKLFGSSFIGKVANPNDILKMKKVEVEEGSKMKSDNIKKNMKQQVLSSIGDNCQLSLLLESELSEAVGRFANAMESQTILEYVRRRVALIQEYLKTRMKETVSDQLSEDDKTRADRLEAGTKRDLNGSGVKNYESYLNHIMEEYNKPPQEMANGRLE</sequence>
<dbReference type="Pfam" id="PF04152">
    <property type="entry name" value="Mre11_DNA_bind"/>
    <property type="match status" value="1"/>
</dbReference>
<dbReference type="Proteomes" id="UP000001949">
    <property type="component" value="Unassembled WGS sequence"/>
</dbReference>
<dbReference type="PANTHER" id="PTHR10139:SF1">
    <property type="entry name" value="DOUBLE-STRAND BREAK REPAIR PROTEIN MRE11"/>
    <property type="match status" value="1"/>
</dbReference>
<dbReference type="KEGG" id="tpv:TP04_0621"/>
<dbReference type="GO" id="GO:0004527">
    <property type="term" value="F:exonuclease activity"/>
    <property type="evidence" value="ECO:0007669"/>
    <property type="project" value="UniProtKB-KW"/>
</dbReference>
<evidence type="ECO:0000313" key="4">
    <source>
        <dbReference type="EMBL" id="EAN31973.1"/>
    </source>
</evidence>
<dbReference type="GO" id="GO:0000724">
    <property type="term" value="P:double-strand break repair via homologous recombination"/>
    <property type="evidence" value="ECO:0007669"/>
    <property type="project" value="TreeGrafter"/>
</dbReference>
<dbReference type="InParanoid" id="Q4N1V6"/>
<comment type="caution">
    <text evidence="4">The sequence shown here is derived from an EMBL/GenBank/DDBJ whole genome shotgun (WGS) entry which is preliminary data.</text>
</comment>
<evidence type="ECO:0000313" key="5">
    <source>
        <dbReference type="Proteomes" id="UP000001949"/>
    </source>
</evidence>
<dbReference type="GO" id="GO:0007095">
    <property type="term" value="P:mitotic G2 DNA damage checkpoint signaling"/>
    <property type="evidence" value="ECO:0007669"/>
    <property type="project" value="TreeGrafter"/>
</dbReference>
<dbReference type="GO" id="GO:0030145">
    <property type="term" value="F:manganese ion binding"/>
    <property type="evidence" value="ECO:0007669"/>
    <property type="project" value="InterPro"/>
</dbReference>
<dbReference type="OMA" id="HESIKFP"/>
<dbReference type="VEuPathDB" id="PiroplasmaDB:TpMuguga_04g00621"/>
<proteinExistence type="predicted"/>
<reference evidence="4 5" key="1">
    <citation type="journal article" date="2005" name="Science">
        <title>Genome sequence of Theileria parva, a bovine pathogen that transforms lymphocytes.</title>
        <authorList>
            <person name="Gardner M.J."/>
            <person name="Bishop R."/>
            <person name="Shah T."/>
            <person name="de Villiers E.P."/>
            <person name="Carlton J.M."/>
            <person name="Hall N."/>
            <person name="Ren Q."/>
            <person name="Paulsen I.T."/>
            <person name="Pain A."/>
            <person name="Berriman M."/>
            <person name="Wilson R.J.M."/>
            <person name="Sato S."/>
            <person name="Ralph S.A."/>
            <person name="Mann D.J."/>
            <person name="Xiong Z."/>
            <person name="Shallom S.J."/>
            <person name="Weidman J."/>
            <person name="Jiang L."/>
            <person name="Lynn J."/>
            <person name="Weaver B."/>
            <person name="Shoaibi A."/>
            <person name="Domingo A.R."/>
            <person name="Wasawo D."/>
            <person name="Crabtree J."/>
            <person name="Wortman J.R."/>
            <person name="Haas B."/>
            <person name="Angiuoli S.V."/>
            <person name="Creasy T.H."/>
            <person name="Lu C."/>
            <person name="Suh B."/>
            <person name="Silva J.C."/>
            <person name="Utterback T.R."/>
            <person name="Feldblyum T.V."/>
            <person name="Pertea M."/>
            <person name="Allen J."/>
            <person name="Nierman W.C."/>
            <person name="Taracha E.L.N."/>
            <person name="Salzberg S.L."/>
            <person name="White O.R."/>
            <person name="Fitzhugh H.A."/>
            <person name="Morzaria S."/>
            <person name="Venter J.C."/>
            <person name="Fraser C.M."/>
            <person name="Nene V."/>
        </authorList>
    </citation>
    <scope>NUCLEOTIDE SEQUENCE [LARGE SCALE GENOMIC DNA]</scope>
    <source>
        <strain evidence="4 5">Muguga</strain>
    </source>
</reference>
<dbReference type="PANTHER" id="PTHR10139">
    <property type="entry name" value="DOUBLE-STRAND BREAK REPAIR PROTEIN MRE11"/>
    <property type="match status" value="1"/>
</dbReference>
<dbReference type="eggNOG" id="KOG2310">
    <property type="taxonomic scope" value="Eukaryota"/>
</dbReference>
<dbReference type="InterPro" id="IPR038487">
    <property type="entry name" value="Mre11_capping_dom"/>
</dbReference>
<protein>
    <submittedName>
        <fullName evidence="4">DNA repair exonuclease, putative</fullName>
    </submittedName>
</protein>
<feature type="region of interest" description="Disordered" evidence="2">
    <location>
        <begin position="782"/>
        <end position="809"/>
    </location>
</feature>
<dbReference type="SMART" id="SM01347">
    <property type="entry name" value="Mre11_DNA_bind"/>
    <property type="match status" value="1"/>
</dbReference>
<name>Q4N1V6_THEPA</name>
<dbReference type="GO" id="GO:0035861">
    <property type="term" value="C:site of double-strand break"/>
    <property type="evidence" value="ECO:0007669"/>
    <property type="project" value="TreeGrafter"/>
</dbReference>
<dbReference type="FunCoup" id="Q4N1V6">
    <property type="interactions" value="5"/>
</dbReference>
<dbReference type="GO" id="GO:0000014">
    <property type="term" value="F:single-stranded DNA endodeoxyribonuclease activity"/>
    <property type="evidence" value="ECO:0007669"/>
    <property type="project" value="TreeGrafter"/>
</dbReference>
<dbReference type="SUPFAM" id="SSF56300">
    <property type="entry name" value="Metallo-dependent phosphatases"/>
    <property type="match status" value="1"/>
</dbReference>
<feature type="region of interest" description="Disordered" evidence="2">
    <location>
        <begin position="119"/>
        <end position="139"/>
    </location>
</feature>
<keyword evidence="4" id="KW-0269">Exonuclease</keyword>
<dbReference type="InterPro" id="IPR004843">
    <property type="entry name" value="Calcineurin-like_PHP"/>
</dbReference>
<dbReference type="STRING" id="5875.Q4N1V6"/>
<dbReference type="GO" id="GO:0000723">
    <property type="term" value="P:telomere maintenance"/>
    <property type="evidence" value="ECO:0007669"/>
    <property type="project" value="TreeGrafter"/>
</dbReference>
<dbReference type="Pfam" id="PF00149">
    <property type="entry name" value="Metallophos"/>
    <property type="match status" value="1"/>
</dbReference>
<organism evidence="4 5">
    <name type="scientific">Theileria parva</name>
    <name type="common">East coast fever infection agent</name>
    <dbReference type="NCBI Taxonomy" id="5875"/>
    <lineage>
        <taxon>Eukaryota</taxon>
        <taxon>Sar</taxon>
        <taxon>Alveolata</taxon>
        <taxon>Apicomplexa</taxon>
        <taxon>Aconoidasida</taxon>
        <taxon>Piroplasmida</taxon>
        <taxon>Theileriidae</taxon>
        <taxon>Theileria</taxon>
    </lineage>
</organism>
<evidence type="ECO:0000256" key="1">
    <source>
        <dbReference type="ARBA" id="ARBA00022801"/>
    </source>
</evidence>
<keyword evidence="4" id="KW-0540">Nuclease</keyword>
<evidence type="ECO:0000259" key="3">
    <source>
        <dbReference type="SMART" id="SM01347"/>
    </source>
</evidence>
<dbReference type="AlphaFoldDB" id="Q4N1V6"/>
<dbReference type="EMBL" id="AAGK01000004">
    <property type="protein sequence ID" value="EAN31973.1"/>
    <property type="molecule type" value="Genomic_DNA"/>
</dbReference>
<dbReference type="Gene3D" id="3.30.110.110">
    <property type="entry name" value="Mre11, capping domain"/>
    <property type="match status" value="1"/>
</dbReference>